<comment type="caution">
    <text evidence="1">The sequence shown here is derived from an EMBL/GenBank/DDBJ whole genome shotgun (WGS) entry which is preliminary data.</text>
</comment>
<organism evidence="1 2">
    <name type="scientific">Croceitalea vernalis</name>
    <dbReference type="NCBI Taxonomy" id="3075599"/>
    <lineage>
        <taxon>Bacteria</taxon>
        <taxon>Pseudomonadati</taxon>
        <taxon>Bacteroidota</taxon>
        <taxon>Flavobacteriia</taxon>
        <taxon>Flavobacteriales</taxon>
        <taxon>Flavobacteriaceae</taxon>
        <taxon>Croceitalea</taxon>
    </lineage>
</organism>
<dbReference type="PANTHER" id="PTHR40257:SF1">
    <property type="entry name" value="DUF1330 DOMAIN-CONTAINING PROTEIN"/>
    <property type="match status" value="1"/>
</dbReference>
<protein>
    <recommendedName>
        <fullName evidence="3">DUF1330 domain-containing protein</fullName>
    </recommendedName>
</protein>
<reference evidence="1 2" key="1">
    <citation type="submission" date="2023-09" db="EMBL/GenBank/DDBJ databases">
        <authorList>
            <person name="Rey-Velasco X."/>
        </authorList>
    </citation>
    <scope>NUCLEOTIDE SEQUENCE [LARGE SCALE GENOMIC DNA]</scope>
    <source>
        <strain evidence="1 2">P007</strain>
    </source>
</reference>
<dbReference type="InterPro" id="IPR011008">
    <property type="entry name" value="Dimeric_a/b-barrel"/>
</dbReference>
<gene>
    <name evidence="1" type="ORF">RM520_05435</name>
</gene>
<proteinExistence type="predicted"/>
<dbReference type="EMBL" id="JAVRHU010000001">
    <property type="protein sequence ID" value="MDT0621056.1"/>
    <property type="molecule type" value="Genomic_DNA"/>
</dbReference>
<dbReference type="PANTHER" id="PTHR40257">
    <property type="match status" value="1"/>
</dbReference>
<sequence length="128" mass="14848">MGTSAYIDINQNQFKAFSKLEPQEPVVMLNFLRFKKVVFESEISGEEAYQRYMKAAIPFFKEANAEVLFYGEPKHMLIGPLDTELWDKVLLIKYNTLNGFLMMVQAKGYPSHLRKQALIDSRLIHCKP</sequence>
<dbReference type="Proteomes" id="UP001250662">
    <property type="component" value="Unassembled WGS sequence"/>
</dbReference>
<keyword evidence="2" id="KW-1185">Reference proteome</keyword>
<accession>A0ABU3BFY0</accession>
<name>A0ABU3BFY0_9FLAO</name>
<evidence type="ECO:0000313" key="1">
    <source>
        <dbReference type="EMBL" id="MDT0621056.1"/>
    </source>
</evidence>
<evidence type="ECO:0008006" key="3">
    <source>
        <dbReference type="Google" id="ProtNLM"/>
    </source>
</evidence>
<dbReference type="RefSeq" id="WP_311387245.1">
    <property type="nucleotide sequence ID" value="NZ_JAVRHU010000001.1"/>
</dbReference>
<evidence type="ECO:0000313" key="2">
    <source>
        <dbReference type="Proteomes" id="UP001250662"/>
    </source>
</evidence>
<dbReference type="SUPFAM" id="SSF54909">
    <property type="entry name" value="Dimeric alpha+beta barrel"/>
    <property type="match status" value="1"/>
</dbReference>
<dbReference type="Gene3D" id="3.30.70.100">
    <property type="match status" value="1"/>
</dbReference>